<evidence type="ECO:0008006" key="4">
    <source>
        <dbReference type="Google" id="ProtNLM"/>
    </source>
</evidence>
<sequence length="222" mass="25432">MAELEKKSTYGAIHSVPAAFGDSDDEEEDEEDYIQVYAGSDGDEHSDEIDENEEELDVGGDELSIVGEGDNVPEKCIYAVRRGRTVKNCIFLYWEDCLAEIDGCDGFEYETFTLFNDAVQFISSDGEEGRRRGRPRGRLKMKKAEGEDVISQKGEKAKDWEWERNFKALERFHSANGHCFVPNTYTDGTLLVGNWVKHQRRAYSDLKRRKTKKVLVNPRTDR</sequence>
<reference evidence="3" key="1">
    <citation type="submission" date="2021-01" db="EMBL/GenBank/DDBJ databases">
        <authorList>
            <person name="Corre E."/>
            <person name="Pelletier E."/>
            <person name="Niang G."/>
            <person name="Scheremetjew M."/>
            <person name="Finn R."/>
            <person name="Kale V."/>
            <person name="Holt S."/>
            <person name="Cochrane G."/>
            <person name="Meng A."/>
            <person name="Brown T."/>
            <person name="Cohen L."/>
        </authorList>
    </citation>
    <scope>NUCLEOTIDE SEQUENCE</scope>
    <source>
        <strain evidence="3">Isolate 1302-5</strain>
    </source>
</reference>
<dbReference type="SUPFAM" id="SSF55658">
    <property type="entry name" value="L9 N-domain-like"/>
    <property type="match status" value="1"/>
</dbReference>
<dbReference type="InterPro" id="IPR037056">
    <property type="entry name" value="RNase_H1_N_sf"/>
</dbReference>
<dbReference type="InterPro" id="IPR009027">
    <property type="entry name" value="Ribosomal_bL9/RNase_H1_N"/>
</dbReference>
<dbReference type="InterPro" id="IPR011320">
    <property type="entry name" value="RNase_H1_N"/>
</dbReference>
<feature type="domain" description="Ribonuclease H1 N-terminal" evidence="1">
    <location>
        <begin position="78"/>
        <end position="121"/>
    </location>
</feature>
<feature type="domain" description="Helicase-associated" evidence="2">
    <location>
        <begin position="161"/>
        <end position="207"/>
    </location>
</feature>
<name>A0A7S4JIK2_9STRA</name>
<dbReference type="Pfam" id="PF03457">
    <property type="entry name" value="HA"/>
    <property type="match status" value="1"/>
</dbReference>
<dbReference type="Pfam" id="PF01693">
    <property type="entry name" value="Cauli_VI"/>
    <property type="match status" value="1"/>
</dbReference>
<dbReference type="AlphaFoldDB" id="A0A7S4JIK2"/>
<dbReference type="Gene3D" id="3.40.970.10">
    <property type="entry name" value="Ribonuclease H1, N-terminal domain"/>
    <property type="match status" value="1"/>
</dbReference>
<evidence type="ECO:0000259" key="1">
    <source>
        <dbReference type="Pfam" id="PF01693"/>
    </source>
</evidence>
<dbReference type="Gene3D" id="6.10.140.530">
    <property type="match status" value="1"/>
</dbReference>
<proteinExistence type="predicted"/>
<evidence type="ECO:0000313" key="3">
    <source>
        <dbReference type="EMBL" id="CAE2264658.1"/>
    </source>
</evidence>
<dbReference type="EMBL" id="HBKQ01041110">
    <property type="protein sequence ID" value="CAE2264658.1"/>
    <property type="molecule type" value="Transcribed_RNA"/>
</dbReference>
<dbReference type="InterPro" id="IPR005114">
    <property type="entry name" value="Helicase_assoc"/>
</dbReference>
<gene>
    <name evidence="3" type="ORF">OAUR00152_LOCUS28349</name>
</gene>
<protein>
    <recommendedName>
        <fullName evidence="4">Helicase-associated domain-containing protein</fullName>
    </recommendedName>
</protein>
<accession>A0A7S4JIK2</accession>
<evidence type="ECO:0000259" key="2">
    <source>
        <dbReference type="Pfam" id="PF03457"/>
    </source>
</evidence>
<organism evidence="3">
    <name type="scientific">Odontella aurita</name>
    <dbReference type="NCBI Taxonomy" id="265563"/>
    <lineage>
        <taxon>Eukaryota</taxon>
        <taxon>Sar</taxon>
        <taxon>Stramenopiles</taxon>
        <taxon>Ochrophyta</taxon>
        <taxon>Bacillariophyta</taxon>
        <taxon>Mediophyceae</taxon>
        <taxon>Biddulphiophycidae</taxon>
        <taxon>Eupodiscales</taxon>
        <taxon>Odontellaceae</taxon>
        <taxon>Odontella</taxon>
    </lineage>
</organism>